<organism evidence="1 2">
    <name type="scientific">Dothistroma septosporum (strain NZE10 / CBS 128990)</name>
    <name type="common">Red band needle blight fungus</name>
    <name type="synonym">Mycosphaerella pini</name>
    <dbReference type="NCBI Taxonomy" id="675120"/>
    <lineage>
        <taxon>Eukaryota</taxon>
        <taxon>Fungi</taxon>
        <taxon>Dikarya</taxon>
        <taxon>Ascomycota</taxon>
        <taxon>Pezizomycotina</taxon>
        <taxon>Dothideomycetes</taxon>
        <taxon>Dothideomycetidae</taxon>
        <taxon>Mycosphaerellales</taxon>
        <taxon>Mycosphaerellaceae</taxon>
        <taxon>Dothistroma</taxon>
    </lineage>
</organism>
<reference evidence="1 2" key="2">
    <citation type="journal article" date="2012" name="PLoS Pathog.">
        <title>Diverse lifestyles and strategies of plant pathogenesis encoded in the genomes of eighteen Dothideomycetes fungi.</title>
        <authorList>
            <person name="Ohm R.A."/>
            <person name="Feau N."/>
            <person name="Henrissat B."/>
            <person name="Schoch C.L."/>
            <person name="Horwitz B.A."/>
            <person name="Barry K.W."/>
            <person name="Condon B.J."/>
            <person name="Copeland A.C."/>
            <person name="Dhillon B."/>
            <person name="Glaser F."/>
            <person name="Hesse C.N."/>
            <person name="Kosti I."/>
            <person name="LaButti K."/>
            <person name="Lindquist E.A."/>
            <person name="Lucas S."/>
            <person name="Salamov A.A."/>
            <person name="Bradshaw R.E."/>
            <person name="Ciuffetti L."/>
            <person name="Hamelin R.C."/>
            <person name="Kema G.H.J."/>
            <person name="Lawrence C."/>
            <person name="Scott J.A."/>
            <person name="Spatafora J.W."/>
            <person name="Turgeon B.G."/>
            <person name="de Wit P.J.G.M."/>
            <person name="Zhong S."/>
            <person name="Goodwin S.B."/>
            <person name="Grigoriev I.V."/>
        </authorList>
    </citation>
    <scope>NUCLEOTIDE SEQUENCE [LARGE SCALE GENOMIC DNA]</scope>
    <source>
        <strain evidence="2">NZE10 / CBS 128990</strain>
    </source>
</reference>
<gene>
    <name evidence="1" type="ORF">DOTSEDRAFT_27916</name>
</gene>
<reference evidence="2" key="1">
    <citation type="journal article" date="2012" name="PLoS Genet.">
        <title>The genomes of the fungal plant pathogens Cladosporium fulvum and Dothistroma septosporum reveal adaptation to different hosts and lifestyles but also signatures of common ancestry.</title>
        <authorList>
            <person name="de Wit P.J.G.M."/>
            <person name="van der Burgt A."/>
            <person name="Oekmen B."/>
            <person name="Stergiopoulos I."/>
            <person name="Abd-Elsalam K.A."/>
            <person name="Aerts A.L."/>
            <person name="Bahkali A.H."/>
            <person name="Beenen H.G."/>
            <person name="Chettri P."/>
            <person name="Cox M.P."/>
            <person name="Datema E."/>
            <person name="de Vries R.P."/>
            <person name="Dhillon B."/>
            <person name="Ganley A.R."/>
            <person name="Griffiths S.A."/>
            <person name="Guo Y."/>
            <person name="Hamelin R.C."/>
            <person name="Henrissat B."/>
            <person name="Kabir M.S."/>
            <person name="Jashni M.K."/>
            <person name="Kema G."/>
            <person name="Klaubauf S."/>
            <person name="Lapidus A."/>
            <person name="Levasseur A."/>
            <person name="Lindquist E."/>
            <person name="Mehrabi R."/>
            <person name="Ohm R.A."/>
            <person name="Owen T.J."/>
            <person name="Salamov A."/>
            <person name="Schwelm A."/>
            <person name="Schijlen E."/>
            <person name="Sun H."/>
            <person name="van den Burg H.A."/>
            <person name="van Ham R.C.H.J."/>
            <person name="Zhang S."/>
            <person name="Goodwin S.B."/>
            <person name="Grigoriev I.V."/>
            <person name="Collemare J."/>
            <person name="Bradshaw R.E."/>
        </authorList>
    </citation>
    <scope>NUCLEOTIDE SEQUENCE [LARGE SCALE GENOMIC DNA]</scope>
    <source>
        <strain evidence="2">NZE10 / CBS 128990</strain>
    </source>
</reference>
<dbReference type="HOGENOM" id="CLU_1354582_0_0_1"/>
<name>N1PF94_DOTSN</name>
<dbReference type="AlphaFoldDB" id="N1PF94"/>
<sequence length="202" mass="23370">MEFFQQQRYRQCEHIALKTGKAFGIGEKMLRHFALTIITGQKFPDITSKYKTGTLYAIDCYKSWKKLRQHLDHTGCSTIDADVFDYEELQKALHFEAVHQRAAYDRRFIATKNRHSIGMCHSAVRADDSVVLLRAARTPFILRKTKKKSATGQMRWKFSEEAYVHDLILRTDANEAQKGMKLRPYPCSDFDLCRDALATAVN</sequence>
<proteinExistence type="predicted"/>
<keyword evidence="2" id="KW-1185">Reference proteome</keyword>
<protein>
    <submittedName>
        <fullName evidence="1">Uncharacterized protein</fullName>
    </submittedName>
</protein>
<dbReference type="Proteomes" id="UP000016933">
    <property type="component" value="Unassembled WGS sequence"/>
</dbReference>
<evidence type="ECO:0000313" key="2">
    <source>
        <dbReference type="Proteomes" id="UP000016933"/>
    </source>
</evidence>
<accession>N1PF94</accession>
<dbReference type="EMBL" id="KB446544">
    <property type="protein sequence ID" value="EME39981.1"/>
    <property type="molecule type" value="Genomic_DNA"/>
</dbReference>
<evidence type="ECO:0000313" key="1">
    <source>
        <dbReference type="EMBL" id="EME39981.1"/>
    </source>
</evidence>